<sequence>MAEISVEIVAYGTPLYDSVTDLRRAILRAPLGLDFTQEELAAEIADVHFAALAGGEVVGTLLLHPINRTTVQLKRMAVAERAQKQGIGRVLVLAAENYARKNNVQTITMHARETARGFYESLGYVIDGDPFDEQNIPHIVMFKTI</sequence>
<keyword evidence="12" id="KW-1185">Reference proteome</keyword>
<keyword evidence="3" id="KW-0812">Transmembrane</keyword>
<dbReference type="Gene3D" id="3.40.630.30">
    <property type="match status" value="1"/>
</dbReference>
<dbReference type="AlphaFoldDB" id="G2KNG2"/>
<dbReference type="KEGG" id="mai:MICA_1492"/>
<keyword evidence="4" id="KW-1133">Transmembrane helix</keyword>
<dbReference type="STRING" id="856793.MICA_1492"/>
<evidence type="ECO:0000256" key="8">
    <source>
        <dbReference type="ARBA" id="ARBA00038470"/>
    </source>
</evidence>
<organism evidence="11 12">
    <name type="scientific">Micavibrio aeruginosavorus (strain ARL-13)</name>
    <dbReference type="NCBI Taxonomy" id="856793"/>
    <lineage>
        <taxon>Bacteria</taxon>
        <taxon>Pseudomonadati</taxon>
        <taxon>Bdellovibrionota</taxon>
        <taxon>Bdellovibrionia</taxon>
        <taxon>Bdellovibrionales</taxon>
        <taxon>Pseudobdellovibrionaceae</taxon>
        <taxon>Micavibrio</taxon>
    </lineage>
</organism>
<dbReference type="Pfam" id="PF13673">
    <property type="entry name" value="Acetyltransf_10"/>
    <property type="match status" value="1"/>
</dbReference>
<accession>G2KNG2</accession>
<evidence type="ECO:0000256" key="4">
    <source>
        <dbReference type="ARBA" id="ARBA00022989"/>
    </source>
</evidence>
<dbReference type="PANTHER" id="PTHR13947">
    <property type="entry name" value="GNAT FAMILY N-ACETYLTRANSFERASE"/>
    <property type="match status" value="1"/>
</dbReference>
<evidence type="ECO:0000256" key="2">
    <source>
        <dbReference type="ARBA" id="ARBA00022679"/>
    </source>
</evidence>
<dbReference type="InterPro" id="IPR000182">
    <property type="entry name" value="GNAT_dom"/>
</dbReference>
<dbReference type="PROSITE" id="PS51186">
    <property type="entry name" value="GNAT"/>
    <property type="match status" value="1"/>
</dbReference>
<dbReference type="GO" id="GO:0008080">
    <property type="term" value="F:N-acetyltransferase activity"/>
    <property type="evidence" value="ECO:0007669"/>
    <property type="project" value="InterPro"/>
</dbReference>
<dbReference type="InterPro" id="IPR016181">
    <property type="entry name" value="Acyl_CoA_acyltransferase"/>
</dbReference>
<evidence type="ECO:0000259" key="10">
    <source>
        <dbReference type="PROSITE" id="PS51186"/>
    </source>
</evidence>
<dbReference type="eggNOG" id="COG0456">
    <property type="taxonomic scope" value="Bacteria"/>
</dbReference>
<dbReference type="RefSeq" id="WP_014103033.1">
    <property type="nucleotide sequence ID" value="NC_016026.1"/>
</dbReference>
<keyword evidence="5" id="KW-0472">Membrane</keyword>
<dbReference type="HOGENOM" id="CLU_056607_7_1_5"/>
<dbReference type="OrthoDB" id="9796171at2"/>
<reference evidence="11 12" key="1">
    <citation type="journal article" date="2011" name="BMC Genomics">
        <title>Genomic insights into an obligate epibiotic bacterial predator: Micavibrio aeruginosavorus ARL-13.</title>
        <authorList>
            <person name="Wang Z."/>
            <person name="Kadouri D."/>
            <person name="Wu M."/>
        </authorList>
    </citation>
    <scope>NUCLEOTIDE SEQUENCE [LARGE SCALE GENOMIC DNA]</scope>
    <source>
        <strain evidence="11 12">ARL-13</strain>
    </source>
</reference>
<keyword evidence="6" id="KW-0012">Acyltransferase</keyword>
<feature type="domain" description="N-acetyltransferase" evidence="10">
    <location>
        <begin position="6"/>
        <end position="145"/>
    </location>
</feature>
<gene>
    <name evidence="11" type="ordered locus">MICA_1492</name>
</gene>
<evidence type="ECO:0000256" key="9">
    <source>
        <dbReference type="ARBA" id="ARBA00040241"/>
    </source>
</evidence>
<evidence type="ECO:0000256" key="1">
    <source>
        <dbReference type="ARBA" id="ARBA00004370"/>
    </source>
</evidence>
<evidence type="ECO:0000256" key="7">
    <source>
        <dbReference type="ARBA" id="ARBA00037582"/>
    </source>
</evidence>
<dbReference type="SUPFAM" id="SSF55729">
    <property type="entry name" value="Acyl-CoA N-acyltransferases (Nat)"/>
    <property type="match status" value="1"/>
</dbReference>
<dbReference type="EMBL" id="CP002382">
    <property type="protein sequence ID" value="AEP09810.1"/>
    <property type="molecule type" value="Genomic_DNA"/>
</dbReference>
<comment type="function">
    <text evidence="7">Probable acetyltransferase.</text>
</comment>
<comment type="subcellular location">
    <subcellularLocation>
        <location evidence="1">Membrane</location>
    </subcellularLocation>
</comment>
<proteinExistence type="inferred from homology"/>
<dbReference type="GO" id="GO:0016020">
    <property type="term" value="C:membrane"/>
    <property type="evidence" value="ECO:0007669"/>
    <property type="project" value="UniProtKB-SubCell"/>
</dbReference>
<dbReference type="Proteomes" id="UP000009286">
    <property type="component" value="Chromosome"/>
</dbReference>
<protein>
    <recommendedName>
        <fullName evidence="9">Probable N-acetyltransferase 14</fullName>
    </recommendedName>
</protein>
<dbReference type="PANTHER" id="PTHR13947:SF51">
    <property type="entry name" value="N-ACETYLTRANSFERASE 14-RELATED"/>
    <property type="match status" value="1"/>
</dbReference>
<dbReference type="CDD" id="cd04301">
    <property type="entry name" value="NAT_SF"/>
    <property type="match status" value="1"/>
</dbReference>
<comment type="similarity">
    <text evidence="8">Belongs to the camello family.</text>
</comment>
<evidence type="ECO:0000256" key="6">
    <source>
        <dbReference type="ARBA" id="ARBA00023315"/>
    </source>
</evidence>
<keyword evidence="2 11" id="KW-0808">Transferase</keyword>
<evidence type="ECO:0000313" key="12">
    <source>
        <dbReference type="Proteomes" id="UP000009286"/>
    </source>
</evidence>
<evidence type="ECO:0000313" key="11">
    <source>
        <dbReference type="EMBL" id="AEP09810.1"/>
    </source>
</evidence>
<evidence type="ECO:0000256" key="3">
    <source>
        <dbReference type="ARBA" id="ARBA00022692"/>
    </source>
</evidence>
<evidence type="ECO:0000256" key="5">
    <source>
        <dbReference type="ARBA" id="ARBA00023136"/>
    </source>
</evidence>
<dbReference type="InterPro" id="IPR050769">
    <property type="entry name" value="NAT_camello-type"/>
</dbReference>
<name>G2KNG2_MICAA</name>